<reference evidence="11" key="1">
    <citation type="submission" date="2014-11" db="EMBL/GenBank/DDBJ databases">
        <authorList>
            <person name="Genoscope - CEA"/>
        </authorList>
    </citation>
    <scope>NUCLEOTIDE SEQUENCE</scope>
    <source>
        <strain evidence="11">IPO1609</strain>
    </source>
</reference>
<dbReference type="GO" id="GO:0005886">
    <property type="term" value="C:plasma membrane"/>
    <property type="evidence" value="ECO:0007669"/>
    <property type="project" value="UniProtKB-SubCell"/>
</dbReference>
<dbReference type="Proteomes" id="UP000053470">
    <property type="component" value="Unassembled WGS sequence"/>
</dbReference>
<dbReference type="Gene3D" id="1.10.3720.10">
    <property type="entry name" value="MetI-like"/>
    <property type="match status" value="1"/>
</dbReference>
<protein>
    <submittedName>
        <fullName evidence="11">Binding-protein-dependent transport systems inner membrane component</fullName>
    </submittedName>
</protein>
<name>A0ABF7RBX8_RALSL</name>
<dbReference type="InterPro" id="IPR035906">
    <property type="entry name" value="MetI-like_sf"/>
</dbReference>
<keyword evidence="6 8" id="KW-1133">Transmembrane helix</keyword>
<evidence type="ECO:0000256" key="7">
    <source>
        <dbReference type="ARBA" id="ARBA00023136"/>
    </source>
</evidence>
<dbReference type="InterPro" id="IPR000515">
    <property type="entry name" value="MetI-like"/>
</dbReference>
<evidence type="ECO:0000256" key="8">
    <source>
        <dbReference type="RuleBase" id="RU363032"/>
    </source>
</evidence>
<evidence type="ECO:0000256" key="2">
    <source>
        <dbReference type="ARBA" id="ARBA00007069"/>
    </source>
</evidence>
<dbReference type="PROSITE" id="PS50928">
    <property type="entry name" value="ABC_TM1"/>
    <property type="match status" value="1"/>
</dbReference>
<dbReference type="PANTHER" id="PTHR42929:SF5">
    <property type="entry name" value="ABC TRANSPORTER PERMEASE PROTEIN"/>
    <property type="match status" value="1"/>
</dbReference>
<evidence type="ECO:0000259" key="10">
    <source>
        <dbReference type="PROSITE" id="PS50928"/>
    </source>
</evidence>
<comment type="subcellular location">
    <subcellularLocation>
        <location evidence="1 8">Cell membrane</location>
        <topology evidence="1 8">Multi-pass membrane protein</topology>
    </subcellularLocation>
</comment>
<reference evidence="11" key="2">
    <citation type="submission" date="2022-04" db="EMBL/GenBank/DDBJ databases">
        <title>Genomic draft of R. solanacearum strain IPO1609, a phylotype IIB1/biovar 2/race 3 strain isolated from potato in Europe.</title>
        <authorList>
            <person name="Boucher C."/>
            <person name="Carrere S."/>
            <person name="Dossat C."/>
            <person name="Elbaz M."/>
            <person name="Genin S."/>
            <person name="Gouzy J."/>
            <person name="Prior P."/>
            <person name="Segurens B."/>
            <person name="Wincker P."/>
        </authorList>
    </citation>
    <scope>NUCLEOTIDE SEQUENCE</scope>
    <source>
        <strain evidence="11">IPO1609</strain>
    </source>
</reference>
<feature type="transmembrane region" description="Helical" evidence="8">
    <location>
        <begin position="358"/>
        <end position="379"/>
    </location>
</feature>
<keyword evidence="3 8" id="KW-0813">Transport</keyword>
<keyword evidence="4" id="KW-1003">Cell membrane</keyword>
<dbReference type="AlphaFoldDB" id="A0ABF7RBX8"/>
<feature type="transmembrane region" description="Helical" evidence="8">
    <location>
        <begin position="399"/>
        <end position="422"/>
    </location>
</feature>
<feature type="compositionally biased region" description="Polar residues" evidence="9">
    <location>
        <begin position="10"/>
        <end position="22"/>
    </location>
</feature>
<proteinExistence type="inferred from homology"/>
<feature type="domain" description="ABC transmembrane type-1" evidence="10">
    <location>
        <begin position="216"/>
        <end position="422"/>
    </location>
</feature>
<dbReference type="SUPFAM" id="SSF161098">
    <property type="entry name" value="MetI-like"/>
    <property type="match status" value="1"/>
</dbReference>
<evidence type="ECO:0000256" key="6">
    <source>
        <dbReference type="ARBA" id="ARBA00022989"/>
    </source>
</evidence>
<feature type="transmembrane region" description="Helical" evidence="8">
    <location>
        <begin position="41"/>
        <end position="64"/>
    </location>
</feature>
<evidence type="ECO:0000313" key="12">
    <source>
        <dbReference type="Proteomes" id="UP000053470"/>
    </source>
</evidence>
<feature type="region of interest" description="Disordered" evidence="9">
    <location>
        <begin position="1"/>
        <end position="23"/>
    </location>
</feature>
<evidence type="ECO:0000256" key="5">
    <source>
        <dbReference type="ARBA" id="ARBA00022692"/>
    </source>
</evidence>
<comment type="similarity">
    <text evidence="2">Belongs to the binding-protein-dependent transport system permease family. CysTW subfamily.</text>
</comment>
<dbReference type="CDD" id="cd06261">
    <property type="entry name" value="TM_PBP2"/>
    <property type="match status" value="1"/>
</dbReference>
<dbReference type="Pfam" id="PF00528">
    <property type="entry name" value="BPD_transp_1"/>
    <property type="match status" value="1"/>
</dbReference>
<feature type="transmembrane region" description="Helical" evidence="8">
    <location>
        <begin position="215"/>
        <end position="237"/>
    </location>
</feature>
<feature type="transmembrane region" description="Helical" evidence="8">
    <location>
        <begin position="302"/>
        <end position="323"/>
    </location>
</feature>
<dbReference type="PANTHER" id="PTHR42929">
    <property type="entry name" value="INNER MEMBRANE ABC TRANSPORTER PERMEASE PROTEIN YDCU-RELATED-RELATED"/>
    <property type="match status" value="1"/>
</dbReference>
<evidence type="ECO:0000256" key="3">
    <source>
        <dbReference type="ARBA" id="ARBA00022448"/>
    </source>
</evidence>
<keyword evidence="7 8" id="KW-0472">Membrane</keyword>
<gene>
    <name evidence="11" type="ORF">RSIPO_01237</name>
</gene>
<organism evidence="11 12">
    <name type="scientific">Ralstonia solanacearum IPO1609</name>
    <dbReference type="NCBI Taxonomy" id="564066"/>
    <lineage>
        <taxon>Bacteria</taxon>
        <taxon>Pseudomonadati</taxon>
        <taxon>Pseudomonadota</taxon>
        <taxon>Betaproteobacteria</taxon>
        <taxon>Burkholderiales</taxon>
        <taxon>Burkholderiaceae</taxon>
        <taxon>Ralstonia</taxon>
        <taxon>Ralstonia solanacearum species complex</taxon>
    </lineage>
</organism>
<evidence type="ECO:0000256" key="9">
    <source>
        <dbReference type="SAM" id="MobiDB-lite"/>
    </source>
</evidence>
<sequence length="433" mass="47163">MQDTAGAELNTMTITADTTPDSTARLKRELKSAEARRRAMALALVAPLALFLLLIFVVPIGALLTRAVQNPEVVDALPKTVAALKAWDRKTPPADAAYAALATDLTAAQDGEAMGALARRLNTEIPGFRSLVAKTARAMPLADEQGHTLALAPAQTRARLIELDARWADTAYWQAIAKNGSRTSPFYLLAALDHRQDAFGHIGPTDPDEQIYVTVFARTFVISAVVTLLTLLLGYPLSYWISTLSERRANLVMVLVLIPFWTSILVRVAAWIVLLQSEGLVNHALMDLGLIREPLALLFNRIGVYISMTHILLPFMILPLYSVMKSIPSTYQRAAVSLGSHPFAAFWRVYVPQTYPGVGAGALLVFILALGYYITPALLGGPNDQMVSYYVAYFTNVTINWGMACALGALLLAATLVLYGVYGRFTRAKANAR</sequence>
<evidence type="ECO:0000256" key="1">
    <source>
        <dbReference type="ARBA" id="ARBA00004651"/>
    </source>
</evidence>
<feature type="transmembrane region" description="Helical" evidence="8">
    <location>
        <begin position="249"/>
        <end position="274"/>
    </location>
</feature>
<evidence type="ECO:0000256" key="4">
    <source>
        <dbReference type="ARBA" id="ARBA00022475"/>
    </source>
</evidence>
<dbReference type="EMBL" id="LN651282">
    <property type="protein sequence ID" value="CEJ19081.1"/>
    <property type="molecule type" value="Genomic_DNA"/>
</dbReference>
<evidence type="ECO:0000313" key="11">
    <source>
        <dbReference type="EMBL" id="CEJ19081.1"/>
    </source>
</evidence>
<keyword evidence="12" id="KW-1185">Reference proteome</keyword>
<accession>A0ABF7RBX8</accession>
<keyword evidence="5 8" id="KW-0812">Transmembrane</keyword>